<dbReference type="Pfam" id="PF08557">
    <property type="entry name" value="Lipid_DES"/>
    <property type="match status" value="1"/>
</dbReference>
<keyword evidence="6 9" id="KW-0560">Oxidoreductase</keyword>
<comment type="caution">
    <text evidence="12">The sequence shown here is derived from an EMBL/GenBank/DDBJ whole genome shotgun (WGS) entry which is preliminary data.</text>
</comment>
<feature type="transmembrane region" description="Helical" evidence="10">
    <location>
        <begin position="258"/>
        <end position="280"/>
    </location>
</feature>
<evidence type="ECO:0000256" key="9">
    <source>
        <dbReference type="PIRNR" id="PIRNR017228"/>
    </source>
</evidence>
<evidence type="ECO:0000256" key="4">
    <source>
        <dbReference type="ARBA" id="ARBA00022692"/>
    </source>
</evidence>
<comment type="similarity">
    <text evidence="2 9">Belongs to the fatty acid desaturase type 1 family. DEGS subfamily.</text>
</comment>
<evidence type="ECO:0000313" key="12">
    <source>
        <dbReference type="EMBL" id="KAF4033771.1"/>
    </source>
</evidence>
<keyword evidence="13" id="KW-1185">Reference proteome</keyword>
<keyword evidence="8 9" id="KW-0472">Membrane</keyword>
<evidence type="ECO:0000256" key="1">
    <source>
        <dbReference type="ARBA" id="ARBA00004141"/>
    </source>
</evidence>
<dbReference type="InterPro" id="IPR013866">
    <property type="entry name" value="Sphingolipid_d4-desaturase_N"/>
</dbReference>
<dbReference type="InterPro" id="IPR005804">
    <property type="entry name" value="FA_desaturase_dom"/>
</dbReference>
<evidence type="ECO:0000256" key="6">
    <source>
        <dbReference type="ARBA" id="ARBA00023002"/>
    </source>
</evidence>
<gene>
    <name evidence="12" type="ORF">GN244_ATG14327</name>
</gene>
<dbReference type="SMART" id="SM01269">
    <property type="entry name" value="Lipid_DES"/>
    <property type="match status" value="1"/>
</dbReference>
<dbReference type="InterPro" id="IPR011388">
    <property type="entry name" value="DES1/DES2"/>
</dbReference>
<evidence type="ECO:0000313" key="13">
    <source>
        <dbReference type="Proteomes" id="UP000602510"/>
    </source>
</evidence>
<comment type="subcellular location">
    <subcellularLocation>
        <location evidence="1">Membrane</location>
        <topology evidence="1">Multi-pass membrane protein</topology>
    </subcellularLocation>
</comment>
<keyword evidence="5 10" id="KW-1133">Transmembrane helix</keyword>
<dbReference type="GO" id="GO:0046513">
    <property type="term" value="P:ceramide biosynthetic process"/>
    <property type="evidence" value="ECO:0007669"/>
    <property type="project" value="TreeGrafter"/>
</dbReference>
<dbReference type="Pfam" id="PF00487">
    <property type="entry name" value="FA_desaturase"/>
    <property type="match status" value="1"/>
</dbReference>
<dbReference type="PANTHER" id="PTHR12879">
    <property type="entry name" value="SPHINGOLIPID DELTA 4 DESATURASE/C-4 HYDROXYLASE PROTEIN DES2"/>
    <property type="match status" value="1"/>
</dbReference>
<reference evidence="12" key="1">
    <citation type="submission" date="2020-04" db="EMBL/GenBank/DDBJ databases">
        <title>Hybrid Assembly of Korean Phytophthora infestans isolates.</title>
        <authorList>
            <person name="Prokchorchik M."/>
            <person name="Lee Y."/>
            <person name="Seo J."/>
            <person name="Cho J.-H."/>
            <person name="Park Y.-E."/>
            <person name="Jang D.-C."/>
            <person name="Im J.-S."/>
            <person name="Choi J.-G."/>
            <person name="Park H.-J."/>
            <person name="Lee G.-B."/>
            <person name="Lee Y.-G."/>
            <person name="Hong S.-Y."/>
            <person name="Cho K."/>
            <person name="Sohn K.H."/>
        </authorList>
    </citation>
    <scope>NUCLEOTIDE SEQUENCE</scope>
    <source>
        <strain evidence="12">KR_1_A1</strain>
    </source>
</reference>
<evidence type="ECO:0000256" key="5">
    <source>
        <dbReference type="ARBA" id="ARBA00022989"/>
    </source>
</evidence>
<sequence>MLDLETGEFDYRLPHPAALLTTSEFGIERDQQHRKSPNMCKVEKSNLPPMAPVEPQATKPKFVMAHEPQSDFHWTPTDEPHATRRKLIMAKYPEVKKLFGHCWKTKYVIAATVALQTYLALNAQYMSWPAYFLIMYCIGGTANHAMMMGMHEISHNLGFKKPFHNKLLGIFANLPIGVPSSISFKRYHLEHHRYQGEEGVDVDLPTDLEGKIFNNKLTKFLFVVFQLFFYGGRPLLVNPKTPGMWEFFNAVVCLSYNYAIYVYGGLSGLLYLLLGTLLGCGVHPVAGHFIAEHYEFVLGYETYSYYGILNRVTFNVGLHNEHHDFPFVPGSRLHQVRALAPEFYENLPSHKSWVKVLVDYIMDDNINAYSRVKRHNLTDDVKEKMKSD</sequence>
<evidence type="ECO:0000259" key="11">
    <source>
        <dbReference type="SMART" id="SM01269"/>
    </source>
</evidence>
<dbReference type="Proteomes" id="UP000602510">
    <property type="component" value="Unassembled WGS sequence"/>
</dbReference>
<dbReference type="AlphaFoldDB" id="A0A833WQC3"/>
<accession>A0A833WQC3</accession>
<dbReference type="GO" id="GO:0016020">
    <property type="term" value="C:membrane"/>
    <property type="evidence" value="ECO:0007669"/>
    <property type="project" value="UniProtKB-SubCell"/>
</dbReference>
<organism evidence="12 13">
    <name type="scientific">Phytophthora infestans</name>
    <name type="common">Potato late blight agent</name>
    <name type="synonym">Botrytis infestans</name>
    <dbReference type="NCBI Taxonomy" id="4787"/>
    <lineage>
        <taxon>Eukaryota</taxon>
        <taxon>Sar</taxon>
        <taxon>Stramenopiles</taxon>
        <taxon>Oomycota</taxon>
        <taxon>Peronosporomycetes</taxon>
        <taxon>Peronosporales</taxon>
        <taxon>Peronosporaceae</taxon>
        <taxon>Phytophthora</taxon>
    </lineage>
</organism>
<evidence type="ECO:0000256" key="10">
    <source>
        <dbReference type="SAM" id="Phobius"/>
    </source>
</evidence>
<dbReference type="GO" id="GO:0042284">
    <property type="term" value="F:sphingolipid delta-4 desaturase activity"/>
    <property type="evidence" value="ECO:0007669"/>
    <property type="project" value="UniProtKB-UniRule"/>
</dbReference>
<dbReference type="PANTHER" id="PTHR12879:SF8">
    <property type="entry name" value="SPHINGOLIPID DELTA(4)-DESATURASE DES1"/>
    <property type="match status" value="1"/>
</dbReference>
<evidence type="ECO:0000256" key="7">
    <source>
        <dbReference type="ARBA" id="ARBA00023098"/>
    </source>
</evidence>
<dbReference type="PIRSF" id="PIRSF017228">
    <property type="entry name" value="Sphnglp_dlt4_des"/>
    <property type="match status" value="1"/>
</dbReference>
<dbReference type="EC" id="1.14.19.17" evidence="3"/>
<dbReference type="EMBL" id="WSZM01000409">
    <property type="protein sequence ID" value="KAF4033771.1"/>
    <property type="molecule type" value="Genomic_DNA"/>
</dbReference>
<evidence type="ECO:0000256" key="2">
    <source>
        <dbReference type="ARBA" id="ARBA00006146"/>
    </source>
</evidence>
<name>A0A833WQC3_PHYIN</name>
<evidence type="ECO:0000256" key="3">
    <source>
        <dbReference type="ARBA" id="ARBA00012021"/>
    </source>
</evidence>
<evidence type="ECO:0000256" key="8">
    <source>
        <dbReference type="ARBA" id="ARBA00023136"/>
    </source>
</evidence>
<proteinExistence type="inferred from homology"/>
<feature type="transmembrane region" description="Helical" evidence="10">
    <location>
        <begin position="131"/>
        <end position="150"/>
    </location>
</feature>
<protein>
    <recommendedName>
        <fullName evidence="3">sphingolipid 4-desaturase</fullName>
        <ecNumber evidence="3">1.14.19.17</ecNumber>
    </recommendedName>
</protein>
<feature type="domain" description="Sphingolipid delta4-desaturase N-terminal" evidence="11">
    <location>
        <begin position="67"/>
        <end position="105"/>
    </location>
</feature>
<feature type="transmembrane region" description="Helical" evidence="10">
    <location>
        <begin position="220"/>
        <end position="238"/>
    </location>
</feature>
<keyword evidence="4 10" id="KW-0812">Transmembrane</keyword>
<keyword evidence="7 9" id="KW-0443">Lipid metabolism</keyword>